<dbReference type="Proteomes" id="UP000694864">
    <property type="component" value="Chromosome 7"/>
</dbReference>
<gene>
    <name evidence="3" type="primary">LOC104703048</name>
    <name evidence="4" type="synonym">LOC104752153</name>
</gene>
<evidence type="ECO:0000313" key="3">
    <source>
        <dbReference type="RefSeq" id="XP_010417282.1"/>
    </source>
</evidence>
<keyword evidence="1" id="KW-0732">Signal</keyword>
<evidence type="ECO:0000313" key="4">
    <source>
        <dbReference type="RefSeq" id="XP_010472521.1"/>
    </source>
</evidence>
<dbReference type="Proteomes" id="UP000694864">
    <property type="component" value="Chromosome 16"/>
</dbReference>
<evidence type="ECO:0000256" key="1">
    <source>
        <dbReference type="SAM" id="SignalP"/>
    </source>
</evidence>
<reference evidence="3 4" key="3">
    <citation type="submission" date="2025-05" db="UniProtKB">
        <authorList>
            <consortium name="RefSeq"/>
        </authorList>
    </citation>
    <scope>IDENTIFICATION</scope>
    <source>
        <tissue evidence="3 4">Leaf</tissue>
    </source>
</reference>
<proteinExistence type="predicted"/>
<feature type="chain" id="PRO_5045021453" evidence="1">
    <location>
        <begin position="29"/>
        <end position="104"/>
    </location>
</feature>
<protein>
    <submittedName>
        <fullName evidence="3 4">Defensin-like protein 298</fullName>
    </submittedName>
</protein>
<feature type="signal peptide" evidence="1">
    <location>
        <begin position="1"/>
        <end position="28"/>
    </location>
</feature>
<sequence length="104" mass="11087">MASKATLLILFALFLSYTLLASIPSVEAQLIVPCKTSEQCKSIRCSNGSAQCVNKQCQCPSVKQIYSMNVKTAVSCKMVSDCFASPQCPDGLRACIGGKCICLP</sequence>
<dbReference type="RefSeq" id="XP_010472521.1">
    <property type="nucleotide sequence ID" value="XM_010474219.1"/>
</dbReference>
<evidence type="ECO:0000313" key="2">
    <source>
        <dbReference type="Proteomes" id="UP000694864"/>
    </source>
</evidence>
<name>A0ABM0SWU8_CAMSA</name>
<reference evidence="2" key="2">
    <citation type="journal article" date="2014" name="Nat. Commun.">
        <title>The emerging biofuel crop Camelina sativa retains a highly undifferentiated hexaploid genome structure.</title>
        <authorList>
            <person name="Kagale S."/>
            <person name="Koh C."/>
            <person name="Nixon J."/>
            <person name="Bollina V."/>
            <person name="Clarke W.E."/>
            <person name="Tuteja R."/>
            <person name="Spillane C."/>
            <person name="Robinson S.J."/>
            <person name="Links M.G."/>
            <person name="Clarke C."/>
            <person name="Higgins E.E."/>
            <person name="Huebert T."/>
            <person name="Sharpe A.G."/>
            <person name="Parkin I.A."/>
        </authorList>
    </citation>
    <scope>NUCLEOTIDE SEQUENCE [LARGE SCALE GENOMIC DNA]</scope>
    <source>
        <strain evidence="2">r\DH55</strain>
    </source>
</reference>
<accession>A0ABM0SWU8</accession>
<dbReference type="GeneID" id="104752153"/>
<organism evidence="2 3">
    <name type="scientific">Camelina sativa</name>
    <name type="common">False flax</name>
    <name type="synonym">Myagrum sativum</name>
    <dbReference type="NCBI Taxonomy" id="90675"/>
    <lineage>
        <taxon>Eukaryota</taxon>
        <taxon>Viridiplantae</taxon>
        <taxon>Streptophyta</taxon>
        <taxon>Embryophyta</taxon>
        <taxon>Tracheophyta</taxon>
        <taxon>Spermatophyta</taxon>
        <taxon>Magnoliopsida</taxon>
        <taxon>eudicotyledons</taxon>
        <taxon>Gunneridae</taxon>
        <taxon>Pentapetalae</taxon>
        <taxon>rosids</taxon>
        <taxon>malvids</taxon>
        <taxon>Brassicales</taxon>
        <taxon>Brassicaceae</taxon>
        <taxon>Camelineae</taxon>
        <taxon>Camelina</taxon>
    </lineage>
</organism>
<keyword evidence="2" id="KW-1185">Reference proteome</keyword>
<dbReference type="RefSeq" id="XP_010417282.1">
    <property type="nucleotide sequence ID" value="XM_010418980.2"/>
</dbReference>
<dbReference type="GeneID" id="104703048"/>
<reference evidence="2" key="1">
    <citation type="journal article" date="1997" name="Nucleic Acids Res.">
        <title>tRNAscan-SE: a program for improved detection of transfer RNA genes in genomic sequence.</title>
        <authorList>
            <person name="Lowe T.M."/>
            <person name="Eddy S.R."/>
        </authorList>
    </citation>
    <scope>NUCLEOTIDE SEQUENCE [LARGE SCALE GENOMIC DNA]</scope>
    <source>
        <strain evidence="2">r\DH55</strain>
    </source>
</reference>